<evidence type="ECO:0000259" key="10">
    <source>
        <dbReference type="Pfam" id="PF22666"/>
    </source>
</evidence>
<evidence type="ECO:0000256" key="2">
    <source>
        <dbReference type="ARBA" id="ARBA00007401"/>
    </source>
</evidence>
<dbReference type="OrthoDB" id="9758603at2"/>
<comment type="caution">
    <text evidence="11">The sequence shown here is derived from an EMBL/GenBank/DDBJ whole genome shotgun (WGS) entry which is preliminary data.</text>
</comment>
<dbReference type="InterPro" id="IPR006102">
    <property type="entry name" value="Ig-like_GH2"/>
</dbReference>
<dbReference type="PANTHER" id="PTHR43730">
    <property type="entry name" value="BETA-MANNOSIDASE"/>
    <property type="match status" value="1"/>
</dbReference>
<dbReference type="EC" id="3.2.1.25" evidence="3"/>
<evidence type="ECO:0000313" key="11">
    <source>
        <dbReference type="EMBL" id="RFA26893.1"/>
    </source>
</evidence>
<gene>
    <name evidence="11" type="ORF">B7R25_09110</name>
</gene>
<evidence type="ECO:0000256" key="5">
    <source>
        <dbReference type="ARBA" id="ARBA00023180"/>
    </source>
</evidence>
<dbReference type="InterPro" id="IPR041625">
    <property type="entry name" value="Beta-mannosidase_Ig"/>
</dbReference>
<keyword evidence="5" id="KW-0325">Glycoprotein</keyword>
<dbReference type="InterPro" id="IPR050887">
    <property type="entry name" value="Beta-mannosidase_GH2"/>
</dbReference>
<comment type="catalytic activity">
    <reaction evidence="1">
        <text>Hydrolysis of terminal, non-reducing beta-D-mannose residues in beta-D-mannosides.</text>
        <dbReference type="EC" id="3.2.1.25"/>
    </reaction>
</comment>
<feature type="domain" description="Glycoside hydrolase family 2 immunoglobulin-like beta-sandwich" evidence="8">
    <location>
        <begin position="240"/>
        <end position="341"/>
    </location>
</feature>
<dbReference type="SUPFAM" id="SSF51445">
    <property type="entry name" value="(Trans)glycosidases"/>
    <property type="match status" value="1"/>
</dbReference>
<evidence type="ECO:0000313" key="12">
    <source>
        <dbReference type="Proteomes" id="UP000257080"/>
    </source>
</evidence>
<organism evidence="11 12">
    <name type="scientific">Subtercola boreus</name>
    <dbReference type="NCBI Taxonomy" id="120213"/>
    <lineage>
        <taxon>Bacteria</taxon>
        <taxon>Bacillati</taxon>
        <taxon>Actinomycetota</taxon>
        <taxon>Actinomycetes</taxon>
        <taxon>Micrococcales</taxon>
        <taxon>Microbacteriaceae</taxon>
        <taxon>Subtercola</taxon>
    </lineage>
</organism>
<dbReference type="InterPro" id="IPR008979">
    <property type="entry name" value="Galactose-bd-like_sf"/>
</dbReference>
<dbReference type="PANTHER" id="PTHR43730:SF1">
    <property type="entry name" value="BETA-MANNOSIDASE"/>
    <property type="match status" value="1"/>
</dbReference>
<reference evidence="11 12" key="1">
    <citation type="submission" date="2017-04" db="EMBL/GenBank/DDBJ databases">
        <title>Comparative genome analysis of Subtercola boreus.</title>
        <authorList>
            <person name="Cho Y.-J."/>
            <person name="Cho A."/>
            <person name="Kim O.-S."/>
            <person name="Lee J.-I."/>
        </authorList>
    </citation>
    <scope>NUCLEOTIDE SEQUENCE [LARGE SCALE GENOMIC DNA]</scope>
    <source>
        <strain evidence="11 12">P28004</strain>
    </source>
</reference>
<feature type="compositionally biased region" description="Low complexity" evidence="7">
    <location>
        <begin position="529"/>
        <end position="539"/>
    </location>
</feature>
<dbReference type="Pfam" id="PF00703">
    <property type="entry name" value="Glyco_hydro_2"/>
    <property type="match status" value="1"/>
</dbReference>
<evidence type="ECO:0000256" key="4">
    <source>
        <dbReference type="ARBA" id="ARBA00022801"/>
    </source>
</evidence>
<keyword evidence="4" id="KW-0378">Hydrolase</keyword>
<dbReference type="Gene3D" id="3.20.20.80">
    <property type="entry name" value="Glycosidases"/>
    <property type="match status" value="1"/>
</dbReference>
<dbReference type="Gene3D" id="2.60.40.10">
    <property type="entry name" value="Immunoglobulins"/>
    <property type="match status" value="1"/>
</dbReference>
<comment type="similarity">
    <text evidence="2">Belongs to the glycosyl hydrolase 2 family.</text>
</comment>
<feature type="domain" description="Beta-mannosidase-like galactose-binding" evidence="10">
    <location>
        <begin position="75"/>
        <end position="229"/>
    </location>
</feature>
<evidence type="ECO:0000259" key="9">
    <source>
        <dbReference type="Pfam" id="PF17753"/>
    </source>
</evidence>
<dbReference type="AlphaFoldDB" id="A0A3E0W9W2"/>
<dbReference type="Pfam" id="PF22666">
    <property type="entry name" value="Glyco_hydro_2_N2"/>
    <property type="match status" value="1"/>
</dbReference>
<evidence type="ECO:0000256" key="1">
    <source>
        <dbReference type="ARBA" id="ARBA00000829"/>
    </source>
</evidence>
<dbReference type="FunFam" id="3.20.20.80:FF:000050">
    <property type="entry name" value="Beta-mannosidase B"/>
    <property type="match status" value="1"/>
</dbReference>
<evidence type="ECO:0000256" key="7">
    <source>
        <dbReference type="SAM" id="MobiDB-lite"/>
    </source>
</evidence>
<feature type="region of interest" description="Disordered" evidence="7">
    <location>
        <begin position="515"/>
        <end position="543"/>
    </location>
</feature>
<dbReference type="Proteomes" id="UP000257080">
    <property type="component" value="Unassembled WGS sequence"/>
</dbReference>
<accession>A0A3E0W9W2</accession>
<evidence type="ECO:0000259" key="8">
    <source>
        <dbReference type="Pfam" id="PF00703"/>
    </source>
</evidence>
<dbReference type="InterPro" id="IPR036156">
    <property type="entry name" value="Beta-gal/glucu_dom_sf"/>
</dbReference>
<dbReference type="GO" id="GO:0005975">
    <property type="term" value="P:carbohydrate metabolic process"/>
    <property type="evidence" value="ECO:0007669"/>
    <property type="project" value="InterPro"/>
</dbReference>
<dbReference type="InterPro" id="IPR017853">
    <property type="entry name" value="GH"/>
</dbReference>
<dbReference type="Gene3D" id="2.60.120.260">
    <property type="entry name" value="Galactose-binding domain-like"/>
    <property type="match status" value="1"/>
</dbReference>
<dbReference type="SUPFAM" id="SSF49785">
    <property type="entry name" value="Galactose-binding domain-like"/>
    <property type="match status" value="1"/>
</dbReference>
<name>A0A3E0W9W2_9MICO</name>
<proteinExistence type="inferred from homology"/>
<keyword evidence="6" id="KW-0326">Glycosidase</keyword>
<sequence>MGDHLRRSDDRHHPDPHHLSGAAALHLQRIHPRSHQVTFTRTETTARLIQTRLLHEGWSAEAVGGPVPEYLRGRALPAVVPGSIHTDLMAAGLIDDPYLDDNERLLAWIGSCDWRYSTTFSFSDDGHDRTQLVFEGVDTIASIELNGHAVADTKNMHRTYRFDVAPLLRQGSNDLVVTFSSPVKYADRASLDQGYRPHVNHHPYNSIRKMACSFGWDWGIDTASVGMWRPVSLVSWSTARLASVRPTATVQDDRGSVVVRADVERGGAANSPLTLRLSLSGETVEVEVQPDALSAELEIAVDDVERWWPAGHGAQPLYDVDVALLDGDTVLDAWAGRVGFRTVRIDHEPDENGTPFTFIVNDRPIFVRGVNWIPDDAFPHRVDRARYDRRLAQARAANINLVRVWGGGIYESSDFYDLCDERGLLVWQDFLFACAAYTEDEPMRSEVEAEARDNIARIMPHPSLALWNGNNENIWGFEEWNWEPRLGGRSWGLGYYLELLPSLVAELDPFRPYTPGSPFSPEAARSDAPDGSGAPAPAHHPNDPLHGSTHLWELWNRQDYPGYRDVTARFVAEFGWQGPPAWSTLTRSLSDDPLTPESPGMLVHQKAMEGNDKLIDGLVAHLPLPDDMNDWHWAMSLNQATAVQVAIEHFRSISPVCAGTIVWQLNDCWPVTSWAAIDGDGREKPLFHAVKHAYADRLLTVQPRGEHLVVAVVNDSDEPWSGELAFSRHDFDGRVLSTTTGEALVGGRSTLVLEVPTDVSTPLDAGGELVSVTLGDVRALWFFAEYRDSRLEPADLLTRVEPGPEGYAVTVTARNLVRDVALLIDRLDAQATVDDQLQTLLPGESATFTVRSSKQLTAADVADHLVLRSANQLVELLP</sequence>
<dbReference type="Pfam" id="PF17753">
    <property type="entry name" value="Ig_mannosidase"/>
    <property type="match status" value="1"/>
</dbReference>
<dbReference type="InterPro" id="IPR054593">
    <property type="entry name" value="Beta-mannosidase-like_N2"/>
</dbReference>
<dbReference type="GO" id="GO:0004567">
    <property type="term" value="F:beta-mannosidase activity"/>
    <property type="evidence" value="ECO:0007669"/>
    <property type="project" value="UniProtKB-EC"/>
</dbReference>
<dbReference type="EMBL" id="NBXE01000022">
    <property type="protein sequence ID" value="RFA26893.1"/>
    <property type="molecule type" value="Genomic_DNA"/>
</dbReference>
<evidence type="ECO:0000256" key="6">
    <source>
        <dbReference type="ARBA" id="ARBA00023295"/>
    </source>
</evidence>
<dbReference type="InterPro" id="IPR013783">
    <property type="entry name" value="Ig-like_fold"/>
</dbReference>
<evidence type="ECO:0000256" key="3">
    <source>
        <dbReference type="ARBA" id="ARBA00012754"/>
    </source>
</evidence>
<dbReference type="GO" id="GO:0006516">
    <property type="term" value="P:glycoprotein catabolic process"/>
    <property type="evidence" value="ECO:0007669"/>
    <property type="project" value="TreeGrafter"/>
</dbReference>
<dbReference type="SUPFAM" id="SSF49303">
    <property type="entry name" value="beta-Galactosidase/glucuronidase domain"/>
    <property type="match status" value="1"/>
</dbReference>
<protein>
    <recommendedName>
        <fullName evidence="3">beta-mannosidase</fullName>
        <ecNumber evidence="3">3.2.1.25</ecNumber>
    </recommendedName>
</protein>
<feature type="domain" description="Beta-mannosidase Ig-fold" evidence="9">
    <location>
        <begin position="792"/>
        <end position="871"/>
    </location>
</feature>